<dbReference type="PANTHER" id="PTHR47966:SF65">
    <property type="entry name" value="ASPARTIC-TYPE ENDOPEPTIDASE"/>
    <property type="match status" value="1"/>
</dbReference>
<dbReference type="Pfam" id="PF00026">
    <property type="entry name" value="Asp"/>
    <property type="match status" value="1"/>
</dbReference>
<keyword evidence="5 9" id="KW-0378">Hydrolase</keyword>
<evidence type="ECO:0000313" key="13">
    <source>
        <dbReference type="Proteomes" id="UP000277580"/>
    </source>
</evidence>
<dbReference type="OrthoDB" id="771136at2759"/>
<dbReference type="Gene3D" id="2.40.70.10">
    <property type="entry name" value="Acid Proteases"/>
    <property type="match status" value="2"/>
</dbReference>
<dbReference type="InParanoid" id="A0A3N4KBS2"/>
<dbReference type="FunFam" id="2.40.70.10:FF:000011">
    <property type="entry name" value="Aspartic protease"/>
    <property type="match status" value="1"/>
</dbReference>
<feature type="active site" evidence="8">
    <location>
        <position position="287"/>
    </location>
</feature>
<dbReference type="PANTHER" id="PTHR47966">
    <property type="entry name" value="BETA-SITE APP-CLEAVING ENZYME, ISOFORM A-RELATED"/>
    <property type="match status" value="1"/>
</dbReference>
<evidence type="ECO:0000256" key="4">
    <source>
        <dbReference type="ARBA" id="ARBA00022750"/>
    </source>
</evidence>
<evidence type="ECO:0000259" key="11">
    <source>
        <dbReference type="PROSITE" id="PS51767"/>
    </source>
</evidence>
<feature type="active site" evidence="8">
    <location>
        <position position="85"/>
    </location>
</feature>
<gene>
    <name evidence="12" type="ORF">P167DRAFT_496934</name>
</gene>
<dbReference type="InterPro" id="IPR001969">
    <property type="entry name" value="Aspartic_peptidase_AS"/>
</dbReference>
<dbReference type="Proteomes" id="UP000277580">
    <property type="component" value="Unassembled WGS sequence"/>
</dbReference>
<organism evidence="12 13">
    <name type="scientific">Morchella conica CCBAS932</name>
    <dbReference type="NCBI Taxonomy" id="1392247"/>
    <lineage>
        <taxon>Eukaryota</taxon>
        <taxon>Fungi</taxon>
        <taxon>Dikarya</taxon>
        <taxon>Ascomycota</taxon>
        <taxon>Pezizomycotina</taxon>
        <taxon>Pezizomycetes</taxon>
        <taxon>Pezizales</taxon>
        <taxon>Morchellaceae</taxon>
        <taxon>Morchella</taxon>
    </lineage>
</organism>
<evidence type="ECO:0000256" key="9">
    <source>
        <dbReference type="RuleBase" id="RU000454"/>
    </source>
</evidence>
<protein>
    <recommendedName>
        <fullName evidence="7">Probable aspartic-type endopeptidase OPSB</fullName>
    </recommendedName>
    <alternativeName>
        <fullName evidence="6">Probable aspartic-type endopeptidase opsB</fullName>
    </alternativeName>
</protein>
<sequence>MGYTTWFCATLALLDGVLAVNLSPPTGSTIPRSFRFDKVKKNLDNIPKLRKRADTILQRLDNMDYLYYANISIGTPPQQLRLHIDTGSSDIWVESADSSLCMQSTDPCGSTGTFNYNDSSTYSKIADDFSISYVDGEYAKGDYGKDIFYFDDGSNVTGLQFGIGLSSSSSEGIMGIGFNLNEVQVQRLGKAPYRNLVDVMADQGLIKSRAYSLWLNDLDATTGQILFGGVDTAKFHGSLTTLPIDKREGETQSREFAITLTSVTLVNDNADSLTITKSGFEVAALLDTGSTYTYLPTDLAAALTDQVGAQTVESLGCAIVPCDVRSYNGSITYGFSGANITVALRELIVDAYDNDGNLATYTDGTPLCYFGILDAAGGSNVLGDTFLRSAYVVYDLDNEEISLAQTLYNVTDSNILEIGTGNNSVPDATGAASAVTIPATGESDRSNTMPYVSGFVTRTATGVMATSTSDSVPSFNPSRFILTFITAGCALLIYIL</sequence>
<evidence type="ECO:0000256" key="5">
    <source>
        <dbReference type="ARBA" id="ARBA00022801"/>
    </source>
</evidence>
<accession>A0A3N4KBS2</accession>
<evidence type="ECO:0000256" key="1">
    <source>
        <dbReference type="ARBA" id="ARBA00007447"/>
    </source>
</evidence>
<evidence type="ECO:0000256" key="2">
    <source>
        <dbReference type="ARBA" id="ARBA00022670"/>
    </source>
</evidence>
<dbReference type="GO" id="GO:0004190">
    <property type="term" value="F:aspartic-type endopeptidase activity"/>
    <property type="evidence" value="ECO:0007669"/>
    <property type="project" value="UniProtKB-KW"/>
</dbReference>
<proteinExistence type="inferred from homology"/>
<dbReference type="FunCoup" id="A0A3N4KBS2">
    <property type="interactions" value="327"/>
</dbReference>
<dbReference type="SUPFAM" id="SSF50630">
    <property type="entry name" value="Acid proteases"/>
    <property type="match status" value="1"/>
</dbReference>
<feature type="chain" id="PRO_5018163763" description="Probable aspartic-type endopeptidase OPSB" evidence="10">
    <location>
        <begin position="20"/>
        <end position="496"/>
    </location>
</feature>
<dbReference type="EMBL" id="ML119223">
    <property type="protein sequence ID" value="RPB06762.1"/>
    <property type="molecule type" value="Genomic_DNA"/>
</dbReference>
<dbReference type="InterPro" id="IPR001461">
    <property type="entry name" value="Aspartic_peptidase_A1"/>
</dbReference>
<dbReference type="GO" id="GO:0006508">
    <property type="term" value="P:proteolysis"/>
    <property type="evidence" value="ECO:0007669"/>
    <property type="project" value="UniProtKB-KW"/>
</dbReference>
<dbReference type="InterPro" id="IPR033121">
    <property type="entry name" value="PEPTIDASE_A1"/>
</dbReference>
<feature type="signal peptide" evidence="10">
    <location>
        <begin position="1"/>
        <end position="19"/>
    </location>
</feature>
<dbReference type="CDD" id="cd05474">
    <property type="entry name" value="SAP_like"/>
    <property type="match status" value="1"/>
</dbReference>
<dbReference type="InterPro" id="IPR021109">
    <property type="entry name" value="Peptidase_aspartic_dom_sf"/>
</dbReference>
<evidence type="ECO:0000313" key="12">
    <source>
        <dbReference type="EMBL" id="RPB06762.1"/>
    </source>
</evidence>
<evidence type="ECO:0000256" key="7">
    <source>
        <dbReference type="ARBA" id="ARBA00068059"/>
    </source>
</evidence>
<dbReference type="AlphaFoldDB" id="A0A3N4KBS2"/>
<comment type="similarity">
    <text evidence="1 9">Belongs to the peptidase A1 family.</text>
</comment>
<evidence type="ECO:0000256" key="8">
    <source>
        <dbReference type="PIRSR" id="PIRSR601461-1"/>
    </source>
</evidence>
<dbReference type="PROSITE" id="PS00141">
    <property type="entry name" value="ASP_PROTEASE"/>
    <property type="match status" value="1"/>
</dbReference>
<keyword evidence="13" id="KW-1185">Reference proteome</keyword>
<keyword evidence="4 9" id="KW-0064">Aspartyl protease</keyword>
<evidence type="ECO:0000256" key="3">
    <source>
        <dbReference type="ARBA" id="ARBA00022729"/>
    </source>
</evidence>
<feature type="domain" description="Peptidase A1" evidence="11">
    <location>
        <begin position="67"/>
        <end position="404"/>
    </location>
</feature>
<dbReference type="PROSITE" id="PS51767">
    <property type="entry name" value="PEPTIDASE_A1"/>
    <property type="match status" value="1"/>
</dbReference>
<dbReference type="STRING" id="1392247.A0A3N4KBS2"/>
<keyword evidence="2 9" id="KW-0645">Protease</keyword>
<name>A0A3N4KBS2_9PEZI</name>
<dbReference type="PRINTS" id="PR00792">
    <property type="entry name" value="PEPSIN"/>
</dbReference>
<evidence type="ECO:0000256" key="6">
    <source>
        <dbReference type="ARBA" id="ARBA00067536"/>
    </source>
</evidence>
<evidence type="ECO:0000256" key="10">
    <source>
        <dbReference type="SAM" id="SignalP"/>
    </source>
</evidence>
<keyword evidence="3 10" id="KW-0732">Signal</keyword>
<dbReference type="InterPro" id="IPR033876">
    <property type="entry name" value="SAP-like"/>
</dbReference>
<reference evidence="12 13" key="1">
    <citation type="journal article" date="2018" name="Nat. Ecol. Evol.">
        <title>Pezizomycetes genomes reveal the molecular basis of ectomycorrhizal truffle lifestyle.</title>
        <authorList>
            <person name="Murat C."/>
            <person name="Payen T."/>
            <person name="Noel B."/>
            <person name="Kuo A."/>
            <person name="Morin E."/>
            <person name="Chen J."/>
            <person name="Kohler A."/>
            <person name="Krizsan K."/>
            <person name="Balestrini R."/>
            <person name="Da Silva C."/>
            <person name="Montanini B."/>
            <person name="Hainaut M."/>
            <person name="Levati E."/>
            <person name="Barry K.W."/>
            <person name="Belfiori B."/>
            <person name="Cichocki N."/>
            <person name="Clum A."/>
            <person name="Dockter R.B."/>
            <person name="Fauchery L."/>
            <person name="Guy J."/>
            <person name="Iotti M."/>
            <person name="Le Tacon F."/>
            <person name="Lindquist E.A."/>
            <person name="Lipzen A."/>
            <person name="Malagnac F."/>
            <person name="Mello A."/>
            <person name="Molinier V."/>
            <person name="Miyauchi S."/>
            <person name="Poulain J."/>
            <person name="Riccioni C."/>
            <person name="Rubini A."/>
            <person name="Sitrit Y."/>
            <person name="Splivallo R."/>
            <person name="Traeger S."/>
            <person name="Wang M."/>
            <person name="Zifcakova L."/>
            <person name="Wipf D."/>
            <person name="Zambonelli A."/>
            <person name="Paolocci F."/>
            <person name="Nowrousian M."/>
            <person name="Ottonello S."/>
            <person name="Baldrian P."/>
            <person name="Spatafora J.W."/>
            <person name="Henrissat B."/>
            <person name="Nagy L.G."/>
            <person name="Aury J.M."/>
            <person name="Wincker P."/>
            <person name="Grigoriev I.V."/>
            <person name="Bonfante P."/>
            <person name="Martin F.M."/>
        </authorList>
    </citation>
    <scope>NUCLEOTIDE SEQUENCE [LARGE SCALE GENOMIC DNA]</scope>
    <source>
        <strain evidence="12 13">CCBAS932</strain>
    </source>
</reference>